<dbReference type="GO" id="GO:0016032">
    <property type="term" value="P:viral process"/>
    <property type="evidence" value="ECO:0007669"/>
    <property type="project" value="InterPro"/>
</dbReference>
<protein>
    <submittedName>
        <fullName evidence="2">Uncharacterized protein</fullName>
    </submittedName>
</protein>
<dbReference type="EMBL" id="JAIQCJ010000254">
    <property type="protein sequence ID" value="KAJ8797429.1"/>
    <property type="molecule type" value="Genomic_DNA"/>
</dbReference>
<feature type="compositionally biased region" description="Low complexity" evidence="1">
    <location>
        <begin position="83"/>
        <end position="97"/>
    </location>
</feature>
<evidence type="ECO:0000256" key="1">
    <source>
        <dbReference type="SAM" id="MobiDB-lite"/>
    </source>
</evidence>
<dbReference type="Gene3D" id="1.10.375.10">
    <property type="entry name" value="Human Immunodeficiency Virus Type 1 Capsid Protein"/>
    <property type="match status" value="1"/>
</dbReference>
<dbReference type="InterPro" id="IPR050462">
    <property type="entry name" value="Retroviral_Gag-Pol_poly"/>
</dbReference>
<evidence type="ECO:0000313" key="3">
    <source>
        <dbReference type="Proteomes" id="UP001159641"/>
    </source>
</evidence>
<proteinExistence type="predicted"/>
<name>A0AB34I1I2_ESCRO</name>
<reference evidence="2 3" key="1">
    <citation type="submission" date="2022-11" db="EMBL/GenBank/DDBJ databases">
        <title>Whole genome sequence of Eschrichtius robustus ER-17-0199.</title>
        <authorList>
            <person name="Bruniche-Olsen A."/>
            <person name="Black A.N."/>
            <person name="Fields C.J."/>
            <person name="Walden K."/>
            <person name="Dewoody J.A."/>
        </authorList>
    </citation>
    <scope>NUCLEOTIDE SEQUENCE [LARGE SCALE GENOMIC DNA]</scope>
    <source>
        <strain evidence="2">ER-17-0199</strain>
        <tissue evidence="2">Blubber</tissue>
    </source>
</reference>
<sequence length="182" mass="20633">MQGTRVRALVWDDPTCRGATRPTNCRHDVRVGPAVKATRTLTTRTLPQEDESDVERTEERIGLSAHLEAMATQGFSAHRRAARAALPPSGSSRRASGNYPSPHPFFFDLNQCHTRLGRFWEDPSRFTKEFQGLTLSFDLTWKDLNIVLSHCCHTEEKTPYLGTRSNMLMDYTLPNLISTLWA</sequence>
<dbReference type="PANTHER" id="PTHR33166">
    <property type="entry name" value="GAG_P30 DOMAIN-CONTAINING PROTEIN"/>
    <property type="match status" value="1"/>
</dbReference>
<comment type="caution">
    <text evidence="2">The sequence shown here is derived from an EMBL/GenBank/DDBJ whole genome shotgun (WGS) entry which is preliminary data.</text>
</comment>
<dbReference type="AlphaFoldDB" id="A0AB34I1I2"/>
<keyword evidence="3" id="KW-1185">Reference proteome</keyword>
<dbReference type="SUPFAM" id="SSF47943">
    <property type="entry name" value="Retrovirus capsid protein, N-terminal core domain"/>
    <property type="match status" value="1"/>
</dbReference>
<gene>
    <name evidence="2" type="ORF">J1605_017657</name>
</gene>
<dbReference type="Proteomes" id="UP001159641">
    <property type="component" value="Unassembled WGS sequence"/>
</dbReference>
<organism evidence="2 3">
    <name type="scientific">Eschrichtius robustus</name>
    <name type="common">California gray whale</name>
    <name type="synonym">Eschrichtius gibbosus</name>
    <dbReference type="NCBI Taxonomy" id="9764"/>
    <lineage>
        <taxon>Eukaryota</taxon>
        <taxon>Metazoa</taxon>
        <taxon>Chordata</taxon>
        <taxon>Craniata</taxon>
        <taxon>Vertebrata</taxon>
        <taxon>Euteleostomi</taxon>
        <taxon>Mammalia</taxon>
        <taxon>Eutheria</taxon>
        <taxon>Laurasiatheria</taxon>
        <taxon>Artiodactyla</taxon>
        <taxon>Whippomorpha</taxon>
        <taxon>Cetacea</taxon>
        <taxon>Mysticeti</taxon>
        <taxon>Eschrichtiidae</taxon>
        <taxon>Eschrichtius</taxon>
    </lineage>
</organism>
<accession>A0AB34I1I2</accession>
<feature type="region of interest" description="Disordered" evidence="1">
    <location>
        <begin position="78"/>
        <end position="97"/>
    </location>
</feature>
<dbReference type="InterPro" id="IPR008919">
    <property type="entry name" value="Retrov_capsid_N"/>
</dbReference>
<evidence type="ECO:0000313" key="2">
    <source>
        <dbReference type="EMBL" id="KAJ8797429.1"/>
    </source>
</evidence>